<keyword evidence="2" id="KW-0695">RNA-directed DNA polymerase</keyword>
<evidence type="ECO:0000259" key="1">
    <source>
        <dbReference type="Pfam" id="PF13966"/>
    </source>
</evidence>
<evidence type="ECO:0000313" key="2">
    <source>
        <dbReference type="EMBL" id="MCH86827.1"/>
    </source>
</evidence>
<name>A0A392MH60_9FABA</name>
<dbReference type="Proteomes" id="UP000265520">
    <property type="component" value="Unassembled WGS sequence"/>
</dbReference>
<organism evidence="2 3">
    <name type="scientific">Trifolium medium</name>
    <dbReference type="NCBI Taxonomy" id="97028"/>
    <lineage>
        <taxon>Eukaryota</taxon>
        <taxon>Viridiplantae</taxon>
        <taxon>Streptophyta</taxon>
        <taxon>Embryophyta</taxon>
        <taxon>Tracheophyta</taxon>
        <taxon>Spermatophyta</taxon>
        <taxon>Magnoliopsida</taxon>
        <taxon>eudicotyledons</taxon>
        <taxon>Gunneridae</taxon>
        <taxon>Pentapetalae</taxon>
        <taxon>rosids</taxon>
        <taxon>fabids</taxon>
        <taxon>Fabales</taxon>
        <taxon>Fabaceae</taxon>
        <taxon>Papilionoideae</taxon>
        <taxon>50 kb inversion clade</taxon>
        <taxon>NPAAA clade</taxon>
        <taxon>Hologalegina</taxon>
        <taxon>IRL clade</taxon>
        <taxon>Trifolieae</taxon>
        <taxon>Trifolium</taxon>
    </lineage>
</organism>
<keyword evidence="2" id="KW-0548">Nucleotidyltransferase</keyword>
<comment type="caution">
    <text evidence="2">The sequence shown here is derived from an EMBL/GenBank/DDBJ whole genome shotgun (WGS) entry which is preliminary data.</text>
</comment>
<dbReference type="AlphaFoldDB" id="A0A392MH60"/>
<protein>
    <submittedName>
        <fullName evidence="2">RNA-directed DNA polymerase (Reverse transcriptase)</fullName>
    </submittedName>
</protein>
<keyword evidence="3" id="KW-1185">Reference proteome</keyword>
<feature type="domain" description="Reverse transcriptase zinc-binding" evidence="1">
    <location>
        <begin position="363"/>
        <end position="448"/>
    </location>
</feature>
<dbReference type="PANTHER" id="PTHR33116">
    <property type="entry name" value="REVERSE TRANSCRIPTASE ZINC-BINDING DOMAIN-CONTAINING PROTEIN-RELATED-RELATED"/>
    <property type="match status" value="1"/>
</dbReference>
<dbReference type="GO" id="GO:0003964">
    <property type="term" value="F:RNA-directed DNA polymerase activity"/>
    <property type="evidence" value="ECO:0007669"/>
    <property type="project" value="UniProtKB-KW"/>
</dbReference>
<gene>
    <name evidence="2" type="ORF">A2U01_0007687</name>
</gene>
<evidence type="ECO:0000313" key="3">
    <source>
        <dbReference type="Proteomes" id="UP000265520"/>
    </source>
</evidence>
<dbReference type="EMBL" id="LXQA010011012">
    <property type="protein sequence ID" value="MCH86827.1"/>
    <property type="molecule type" value="Genomic_DNA"/>
</dbReference>
<proteinExistence type="predicted"/>
<sequence length="478" mass="54351">MDKLSHLILHAVEEGKWNGIKAGRNGPVVSHLMFADDLLLFGEANEKQMHCVIDTLNQFCGMSGQEVSRDKTSILFSRNVERSMRSRLLHISSYKETNRFGNYLGVPLTGGAPKRSDFQYILDQVSSKLSAWKANTLSFAGRVTLAKSVIEAVPIYPMMSSKIPKSCLDDIQRMQRQFIWGDTDQKKKLHAIAWDKITVPKWMGGLGIRKLEIMNQACLSKLNWKLNSGSEEFWCTVMHGKYADQGSSSIKATDSSLRKALFKIEPMLHQFSVWTVGDGEDIDAWSQVWIEEGLRLDQQLNIPSHMVGLKVRELVDDNGGWNWSLLESWMPYEYQQKIAAIYPPSHENGRDIRAGVGGNSNGFAVASMYNNLCGYLHKDNSTMWCRLWKMKTPERVRAFMWMAMHNRLITNSLKSKMGLCHVMCSHCGDVEETTLHVLRDCPKAMNVWVQVIPVQSRGLFFMGETQHCNVSLSMELEE</sequence>
<dbReference type="InterPro" id="IPR026960">
    <property type="entry name" value="RVT-Znf"/>
</dbReference>
<dbReference type="Pfam" id="PF13966">
    <property type="entry name" value="zf-RVT"/>
    <property type="match status" value="1"/>
</dbReference>
<accession>A0A392MH60</accession>
<dbReference type="PANTHER" id="PTHR33116:SF70">
    <property type="entry name" value="NON-LTR RETROELEMENT REVERSE TRANSCRIPTASE-LIKE PROTEIN"/>
    <property type="match status" value="1"/>
</dbReference>
<reference evidence="2 3" key="1">
    <citation type="journal article" date="2018" name="Front. Plant Sci.">
        <title>Red Clover (Trifolium pratense) and Zigzag Clover (T. medium) - A Picture of Genomic Similarities and Differences.</title>
        <authorList>
            <person name="Dluhosova J."/>
            <person name="Istvanek J."/>
            <person name="Nedelnik J."/>
            <person name="Repkova J."/>
        </authorList>
    </citation>
    <scope>NUCLEOTIDE SEQUENCE [LARGE SCALE GENOMIC DNA]</scope>
    <source>
        <strain evidence="3">cv. 10/8</strain>
        <tissue evidence="2">Leaf</tissue>
    </source>
</reference>
<keyword evidence="2" id="KW-0808">Transferase</keyword>